<evidence type="ECO:0000313" key="3">
    <source>
        <dbReference type="Proteomes" id="UP000217784"/>
    </source>
</evidence>
<keyword evidence="1" id="KW-0812">Transmembrane</keyword>
<keyword evidence="3" id="KW-1185">Reference proteome</keyword>
<keyword evidence="1" id="KW-1133">Transmembrane helix</keyword>
<dbReference type="EMBL" id="LMVM01000038">
    <property type="protein sequence ID" value="PAV03417.1"/>
    <property type="molecule type" value="Genomic_DNA"/>
</dbReference>
<accession>A0A2A2H218</accession>
<evidence type="ECO:0000313" key="2">
    <source>
        <dbReference type="EMBL" id="PAV03417.1"/>
    </source>
</evidence>
<dbReference type="OrthoDB" id="373283at2157"/>
<dbReference type="Proteomes" id="UP000217784">
    <property type="component" value="Unassembled WGS sequence"/>
</dbReference>
<dbReference type="RefSeq" id="WP_069585248.1">
    <property type="nucleotide sequence ID" value="NZ_LMVM01000038.1"/>
</dbReference>
<name>A0A2A2H218_METBR</name>
<keyword evidence="1" id="KW-0472">Membrane</keyword>
<evidence type="ECO:0008006" key="4">
    <source>
        <dbReference type="Google" id="ProtNLM"/>
    </source>
</evidence>
<gene>
    <name evidence="2" type="ORF">ASJ80_00215</name>
</gene>
<organism evidence="2 3">
    <name type="scientific">Methanobacterium bryantii</name>
    <dbReference type="NCBI Taxonomy" id="2161"/>
    <lineage>
        <taxon>Archaea</taxon>
        <taxon>Methanobacteriati</taxon>
        <taxon>Methanobacteriota</taxon>
        <taxon>Methanomada group</taxon>
        <taxon>Methanobacteria</taxon>
        <taxon>Methanobacteriales</taxon>
        <taxon>Methanobacteriaceae</taxon>
        <taxon>Methanobacterium</taxon>
    </lineage>
</organism>
<proteinExistence type="predicted"/>
<dbReference type="AlphaFoldDB" id="A0A2A2H218"/>
<comment type="caution">
    <text evidence="2">The sequence shown here is derived from an EMBL/GenBank/DDBJ whole genome shotgun (WGS) entry which is preliminary data.</text>
</comment>
<feature type="transmembrane region" description="Helical" evidence="1">
    <location>
        <begin position="12"/>
        <end position="32"/>
    </location>
</feature>
<sequence>MNKIRKLSRNGKIAIASLCIIVLVMAIGIYGITNNNPNTIQSVATDTQPQTNGTSSAKATSDYTTKVDSISKNANNALNDSYTILEKYANGAIDQDTAVSRLQKDKASLNNALTEIQSLTPPQNLQNFHNLLISGFQDLNQALTLEINGLQNNNADDLQSAADLTDSAISKFKQAKQETNQTA</sequence>
<evidence type="ECO:0000256" key="1">
    <source>
        <dbReference type="SAM" id="Phobius"/>
    </source>
</evidence>
<reference evidence="2 3" key="1">
    <citation type="journal article" date="2017" name="BMC Genomics">
        <title>Genomic analysis of methanogenic archaea reveals a shift towards energy conservation.</title>
        <authorList>
            <person name="Gilmore S.P."/>
            <person name="Henske J.K."/>
            <person name="Sexton J.A."/>
            <person name="Solomon K.V."/>
            <person name="Seppala S."/>
            <person name="Yoo J.I."/>
            <person name="Huyett L.M."/>
            <person name="Pressman A."/>
            <person name="Cogan J.Z."/>
            <person name="Kivenson V."/>
            <person name="Peng X."/>
            <person name="Tan Y."/>
            <person name="Valentine D.L."/>
            <person name="O'Malley M.A."/>
        </authorList>
    </citation>
    <scope>NUCLEOTIDE SEQUENCE [LARGE SCALE GENOMIC DNA]</scope>
    <source>
        <strain evidence="2 3">M.o.H.</strain>
    </source>
</reference>
<protein>
    <recommendedName>
        <fullName evidence="4">DUF5667 domain-containing protein</fullName>
    </recommendedName>
</protein>